<evidence type="ECO:0000256" key="8">
    <source>
        <dbReference type="ARBA" id="ARBA00023211"/>
    </source>
</evidence>
<dbReference type="EMBL" id="ML120439">
    <property type="protein sequence ID" value="RPA94291.1"/>
    <property type="molecule type" value="Genomic_DNA"/>
</dbReference>
<evidence type="ECO:0000256" key="1">
    <source>
        <dbReference type="ARBA" id="ARBA00001936"/>
    </source>
</evidence>
<dbReference type="PANTHER" id="PTHR13832">
    <property type="entry name" value="PROTEIN PHOSPHATASE 2C"/>
    <property type="match status" value="1"/>
</dbReference>
<accession>A0A3N4JC77</accession>
<name>A0A3N4JC77_9PEZI</name>
<dbReference type="SUPFAM" id="SSF81606">
    <property type="entry name" value="PP2C-like"/>
    <property type="match status" value="1"/>
</dbReference>
<proteinExistence type="inferred from homology"/>
<feature type="domain" description="PPM-type phosphatase" evidence="11">
    <location>
        <begin position="52"/>
        <end position="371"/>
    </location>
</feature>
<keyword evidence="5 9" id="KW-0378">Hydrolase</keyword>
<dbReference type="PANTHER" id="PTHR13832:SF803">
    <property type="entry name" value="PROTEIN PHOSPHATASE 1G"/>
    <property type="match status" value="1"/>
</dbReference>
<dbReference type="STRING" id="1336337.A0A3N4JC77"/>
<dbReference type="SMART" id="SM00332">
    <property type="entry name" value="PP2Cc"/>
    <property type="match status" value="1"/>
</dbReference>
<evidence type="ECO:0000256" key="3">
    <source>
        <dbReference type="ARBA" id="ARBA00013081"/>
    </source>
</evidence>
<evidence type="ECO:0000256" key="6">
    <source>
        <dbReference type="ARBA" id="ARBA00022842"/>
    </source>
</evidence>
<sequence>MDMSNAEEREVDVEINRGKDGQHEDEDKKCTELVDKSGEDDGENTDAVRLVDYGAARGRGSRPHQEDRCSITPPELLSIDSLHKVAFFGVYDGHGTARVAAHAQKHIHQIISSSKEFQEGNYEAAIRNAIAEEDGRLLKAVITKGKIIKGGSTIAVCLLDLRAGVLVVGNLGHSHVLLGVEGEGKGGGYRGVSLSNLQFQEPLAGLTGREQERLTAQHTPDIPSEVHRVEAAGSRISHESGKPRIGGINITRALGDYRYKSPLNAHIDPAKDEYLTKAISTTQENVSESFISNEPHVRTVQLKSGKRYVLVLGSDGVWNAAGNEKVLGYVEQRRGEKGEEAAGALDVAGGIVGGIARLPGSDNCTCEVVFVDGRDVTEEGK</sequence>
<dbReference type="Gene3D" id="3.60.40.10">
    <property type="entry name" value="PPM-type phosphatase domain"/>
    <property type="match status" value="1"/>
</dbReference>
<keyword evidence="8" id="KW-0464">Manganese</keyword>
<dbReference type="Pfam" id="PF00481">
    <property type="entry name" value="PP2C"/>
    <property type="match status" value="1"/>
</dbReference>
<dbReference type="GO" id="GO:0004722">
    <property type="term" value="F:protein serine/threonine phosphatase activity"/>
    <property type="evidence" value="ECO:0007669"/>
    <property type="project" value="UniProtKB-EC"/>
</dbReference>
<dbReference type="InterPro" id="IPR001932">
    <property type="entry name" value="PPM-type_phosphatase-like_dom"/>
</dbReference>
<dbReference type="GO" id="GO:0046872">
    <property type="term" value="F:metal ion binding"/>
    <property type="evidence" value="ECO:0007669"/>
    <property type="project" value="UniProtKB-KW"/>
</dbReference>
<dbReference type="AlphaFoldDB" id="A0A3N4JC77"/>
<evidence type="ECO:0000256" key="9">
    <source>
        <dbReference type="RuleBase" id="RU003465"/>
    </source>
</evidence>
<dbReference type="InterPro" id="IPR000222">
    <property type="entry name" value="PP2C_BS"/>
</dbReference>
<protein>
    <recommendedName>
        <fullName evidence="3">protein-serine/threonine phosphatase</fullName>
        <ecNumber evidence="3">3.1.3.16</ecNumber>
    </recommendedName>
</protein>
<evidence type="ECO:0000256" key="2">
    <source>
        <dbReference type="ARBA" id="ARBA00006702"/>
    </source>
</evidence>
<evidence type="ECO:0000256" key="7">
    <source>
        <dbReference type="ARBA" id="ARBA00022912"/>
    </source>
</evidence>
<keyword evidence="7 9" id="KW-0904">Protein phosphatase</keyword>
<keyword evidence="6" id="KW-0460">Magnesium</keyword>
<feature type="region of interest" description="Disordered" evidence="10">
    <location>
        <begin position="1"/>
        <end position="45"/>
    </location>
</feature>
<comment type="similarity">
    <text evidence="2 9">Belongs to the PP2C family.</text>
</comment>
<dbReference type="EC" id="3.1.3.16" evidence="3"/>
<keyword evidence="4" id="KW-0479">Metal-binding</keyword>
<evidence type="ECO:0000256" key="10">
    <source>
        <dbReference type="SAM" id="MobiDB-lite"/>
    </source>
</evidence>
<dbReference type="Proteomes" id="UP000276215">
    <property type="component" value="Unassembled WGS sequence"/>
</dbReference>
<dbReference type="CDD" id="cd00143">
    <property type="entry name" value="PP2Cc"/>
    <property type="match status" value="1"/>
</dbReference>
<feature type="compositionally biased region" description="Basic and acidic residues" evidence="10">
    <location>
        <begin position="1"/>
        <end position="39"/>
    </location>
</feature>
<dbReference type="InterPro" id="IPR015655">
    <property type="entry name" value="PP2C"/>
</dbReference>
<dbReference type="PROSITE" id="PS51746">
    <property type="entry name" value="PPM_2"/>
    <property type="match status" value="1"/>
</dbReference>
<dbReference type="OrthoDB" id="659at2759"/>
<dbReference type="InterPro" id="IPR036457">
    <property type="entry name" value="PPM-type-like_dom_sf"/>
</dbReference>
<evidence type="ECO:0000259" key="11">
    <source>
        <dbReference type="PROSITE" id="PS51746"/>
    </source>
</evidence>
<keyword evidence="13" id="KW-1185">Reference proteome</keyword>
<gene>
    <name evidence="12" type="ORF">L873DRAFT_1846711</name>
</gene>
<comment type="cofactor">
    <cofactor evidence="1">
        <name>Mn(2+)</name>
        <dbReference type="ChEBI" id="CHEBI:29035"/>
    </cofactor>
</comment>
<dbReference type="PROSITE" id="PS01032">
    <property type="entry name" value="PPM_1"/>
    <property type="match status" value="1"/>
</dbReference>
<evidence type="ECO:0000313" key="13">
    <source>
        <dbReference type="Proteomes" id="UP000276215"/>
    </source>
</evidence>
<evidence type="ECO:0000256" key="4">
    <source>
        <dbReference type="ARBA" id="ARBA00022723"/>
    </source>
</evidence>
<evidence type="ECO:0000256" key="5">
    <source>
        <dbReference type="ARBA" id="ARBA00022801"/>
    </source>
</evidence>
<reference evidence="12 13" key="1">
    <citation type="journal article" date="2018" name="Nat. Ecol. Evol.">
        <title>Pezizomycetes genomes reveal the molecular basis of ectomycorrhizal truffle lifestyle.</title>
        <authorList>
            <person name="Murat C."/>
            <person name="Payen T."/>
            <person name="Noel B."/>
            <person name="Kuo A."/>
            <person name="Morin E."/>
            <person name="Chen J."/>
            <person name="Kohler A."/>
            <person name="Krizsan K."/>
            <person name="Balestrini R."/>
            <person name="Da Silva C."/>
            <person name="Montanini B."/>
            <person name="Hainaut M."/>
            <person name="Levati E."/>
            <person name="Barry K.W."/>
            <person name="Belfiori B."/>
            <person name="Cichocki N."/>
            <person name="Clum A."/>
            <person name="Dockter R.B."/>
            <person name="Fauchery L."/>
            <person name="Guy J."/>
            <person name="Iotti M."/>
            <person name="Le Tacon F."/>
            <person name="Lindquist E.A."/>
            <person name="Lipzen A."/>
            <person name="Malagnac F."/>
            <person name="Mello A."/>
            <person name="Molinier V."/>
            <person name="Miyauchi S."/>
            <person name="Poulain J."/>
            <person name="Riccioni C."/>
            <person name="Rubini A."/>
            <person name="Sitrit Y."/>
            <person name="Splivallo R."/>
            <person name="Traeger S."/>
            <person name="Wang M."/>
            <person name="Zifcakova L."/>
            <person name="Wipf D."/>
            <person name="Zambonelli A."/>
            <person name="Paolocci F."/>
            <person name="Nowrousian M."/>
            <person name="Ottonello S."/>
            <person name="Baldrian P."/>
            <person name="Spatafora J.W."/>
            <person name="Henrissat B."/>
            <person name="Nagy L.G."/>
            <person name="Aury J.M."/>
            <person name="Wincker P."/>
            <person name="Grigoriev I.V."/>
            <person name="Bonfante P."/>
            <person name="Martin F.M."/>
        </authorList>
    </citation>
    <scope>NUCLEOTIDE SEQUENCE [LARGE SCALE GENOMIC DNA]</scope>
    <source>
        <strain evidence="12 13">120613-1</strain>
    </source>
</reference>
<evidence type="ECO:0000313" key="12">
    <source>
        <dbReference type="EMBL" id="RPA94291.1"/>
    </source>
</evidence>
<organism evidence="12 13">
    <name type="scientific">Choiromyces venosus 120613-1</name>
    <dbReference type="NCBI Taxonomy" id="1336337"/>
    <lineage>
        <taxon>Eukaryota</taxon>
        <taxon>Fungi</taxon>
        <taxon>Dikarya</taxon>
        <taxon>Ascomycota</taxon>
        <taxon>Pezizomycotina</taxon>
        <taxon>Pezizomycetes</taxon>
        <taxon>Pezizales</taxon>
        <taxon>Tuberaceae</taxon>
        <taxon>Choiromyces</taxon>
    </lineage>
</organism>